<keyword evidence="3 10" id="KW-0808">Transferase</keyword>
<feature type="transmembrane region" description="Helical" evidence="10">
    <location>
        <begin position="13"/>
        <end position="31"/>
    </location>
</feature>
<dbReference type="GO" id="GO:0042761">
    <property type="term" value="P:very long-chain fatty acid biosynthetic process"/>
    <property type="evidence" value="ECO:0007669"/>
    <property type="project" value="TreeGrafter"/>
</dbReference>
<reference evidence="11 12" key="1">
    <citation type="submission" date="2024-04" db="EMBL/GenBank/DDBJ databases">
        <authorList>
            <person name="Waldvogel A.-M."/>
            <person name="Schoenle A."/>
        </authorList>
    </citation>
    <scope>NUCLEOTIDE SEQUENCE [LARGE SCALE GENOMIC DNA]</scope>
</reference>
<evidence type="ECO:0000256" key="7">
    <source>
        <dbReference type="ARBA" id="ARBA00023098"/>
    </source>
</evidence>
<keyword evidence="4 10" id="KW-0812">Transmembrane</keyword>
<feature type="transmembrane region" description="Helical" evidence="10">
    <location>
        <begin position="138"/>
        <end position="155"/>
    </location>
</feature>
<keyword evidence="7 10" id="KW-0443">Lipid metabolism</keyword>
<evidence type="ECO:0000256" key="4">
    <source>
        <dbReference type="ARBA" id="ARBA00022692"/>
    </source>
</evidence>
<organism evidence="11 12">
    <name type="scientific">Knipowitschia caucasica</name>
    <name type="common">Caucasian dwarf goby</name>
    <name type="synonym">Pomatoschistus caucasicus</name>
    <dbReference type="NCBI Taxonomy" id="637954"/>
    <lineage>
        <taxon>Eukaryota</taxon>
        <taxon>Metazoa</taxon>
        <taxon>Chordata</taxon>
        <taxon>Craniata</taxon>
        <taxon>Vertebrata</taxon>
        <taxon>Euteleostomi</taxon>
        <taxon>Actinopterygii</taxon>
        <taxon>Neopterygii</taxon>
        <taxon>Teleostei</taxon>
        <taxon>Neoteleostei</taxon>
        <taxon>Acanthomorphata</taxon>
        <taxon>Gobiaria</taxon>
        <taxon>Gobiiformes</taxon>
        <taxon>Gobioidei</taxon>
        <taxon>Gobiidae</taxon>
        <taxon>Gobiinae</taxon>
        <taxon>Knipowitschia</taxon>
    </lineage>
</organism>
<dbReference type="GO" id="GO:0009922">
    <property type="term" value="F:fatty acid elongase activity"/>
    <property type="evidence" value="ECO:0007669"/>
    <property type="project" value="UniProtKB-EC"/>
</dbReference>
<dbReference type="GO" id="GO:0005789">
    <property type="term" value="C:endoplasmic reticulum membrane"/>
    <property type="evidence" value="ECO:0007669"/>
    <property type="project" value="TreeGrafter"/>
</dbReference>
<dbReference type="PROSITE" id="PS01188">
    <property type="entry name" value="ELO"/>
    <property type="match status" value="1"/>
</dbReference>
<evidence type="ECO:0000256" key="10">
    <source>
        <dbReference type="RuleBase" id="RU361115"/>
    </source>
</evidence>
<feature type="transmembrane region" description="Helical" evidence="10">
    <location>
        <begin position="381"/>
        <end position="400"/>
    </location>
</feature>
<dbReference type="GO" id="GO:0019367">
    <property type="term" value="P:fatty acid elongation, saturated fatty acid"/>
    <property type="evidence" value="ECO:0007669"/>
    <property type="project" value="TreeGrafter"/>
</dbReference>
<feature type="transmembrane region" description="Helical" evidence="10">
    <location>
        <begin position="476"/>
        <end position="496"/>
    </location>
</feature>
<feature type="transmembrane region" description="Helical" evidence="10">
    <location>
        <begin position="439"/>
        <end position="464"/>
    </location>
</feature>
<comment type="subcellular location">
    <subcellularLocation>
        <location evidence="1">Membrane</location>
        <topology evidence="1">Multi-pass membrane protein</topology>
    </subcellularLocation>
</comment>
<dbReference type="PANTHER" id="PTHR11157">
    <property type="entry name" value="FATTY ACID ACYL TRANSFERASE-RELATED"/>
    <property type="match status" value="1"/>
</dbReference>
<proteinExistence type="inferred from homology"/>
<feature type="transmembrane region" description="Helical" evidence="10">
    <location>
        <begin position="167"/>
        <end position="191"/>
    </location>
</feature>
<gene>
    <name evidence="11" type="ORF">KC01_LOCUS38942</name>
</gene>
<dbReference type="GO" id="GO:0034625">
    <property type="term" value="P:fatty acid elongation, monounsaturated fatty acid"/>
    <property type="evidence" value="ECO:0007669"/>
    <property type="project" value="TreeGrafter"/>
</dbReference>
<evidence type="ECO:0000256" key="5">
    <source>
        <dbReference type="ARBA" id="ARBA00022832"/>
    </source>
</evidence>
<evidence type="ECO:0000256" key="8">
    <source>
        <dbReference type="ARBA" id="ARBA00023136"/>
    </source>
</evidence>
<dbReference type="AlphaFoldDB" id="A0AAV2MGS9"/>
<dbReference type="InterPro" id="IPR030457">
    <property type="entry name" value="ELO_CS"/>
</dbReference>
<evidence type="ECO:0000256" key="9">
    <source>
        <dbReference type="ARBA" id="ARBA00023160"/>
    </source>
</evidence>
<sequence>MVTDTQGPCLHCLSSSNICVCYFILSALLRAAHLRAAHLRAALLRAALLRAALLRAALLRAALLRAALLRSQTLLCSVSPFSSSLPLLESSVFLVFELSFLPKALLVRIRPEDSAPGSQMASTLCPFSWVKGHRKKSFLYAALYAAVILGGRHVMKQREKFELRRPLVLWSLTLAVFSIFGAVRTGSYMTFILMTKGLKQSVCDQSFYNGPVSKFWAYAFVLSKAPELEVVPEAVPEVVPEVVPEAVPEAVPEVVPEAVPEAVPEVVPEAVPEVVPEAVPEVRLSQSVPEVVPEAVPEVVPEAVPEVVPEAVPEVVPEAVPEVVPEAVPEVVPEAVPEVVPEAVPEVVPEAVPEVVPEVVAAVVAETMWDTLFIVLRKQKLIFLHWYHHITVLLYSWYSYKDMVAGGGWFMTMNYLVHAVMYSYYALRAAGFKVSRKFAMFITLTQITQMLMGCVVNYLVYSWMQQGQACPSHVENIVWSSLMYLSYFVLFVQFFYEAYITNKSKKMAAAAAAKEKDQ</sequence>
<keyword evidence="2 10" id="KW-0444">Lipid biosynthesis</keyword>
<dbReference type="Pfam" id="PF01151">
    <property type="entry name" value="ELO"/>
    <property type="match status" value="2"/>
</dbReference>
<dbReference type="EMBL" id="OZ035830">
    <property type="protein sequence ID" value="CAL1612638.1"/>
    <property type="molecule type" value="Genomic_DNA"/>
</dbReference>
<name>A0AAV2MGS9_KNICA</name>
<dbReference type="PANTHER" id="PTHR11157:SF125">
    <property type="entry name" value="ELONGATION OF VERY LONG CHAIN FATTY ACIDS PROTEIN 6"/>
    <property type="match status" value="1"/>
</dbReference>
<accession>A0AAV2MGS9</accession>
<dbReference type="EC" id="2.3.1.199" evidence="10"/>
<evidence type="ECO:0000313" key="11">
    <source>
        <dbReference type="EMBL" id="CAL1612638.1"/>
    </source>
</evidence>
<evidence type="ECO:0000256" key="3">
    <source>
        <dbReference type="ARBA" id="ARBA00022679"/>
    </source>
</evidence>
<protein>
    <recommendedName>
        <fullName evidence="10">Elongation of very long chain fatty acids protein</fullName>
        <ecNumber evidence="10">2.3.1.199</ecNumber>
    </recommendedName>
    <alternativeName>
        <fullName evidence="10">Very-long-chain 3-oxoacyl-CoA synthase</fullName>
    </alternativeName>
</protein>
<keyword evidence="5 10" id="KW-0276">Fatty acid metabolism</keyword>
<keyword evidence="9 10" id="KW-0275">Fatty acid biosynthesis</keyword>
<dbReference type="GO" id="GO:0030148">
    <property type="term" value="P:sphingolipid biosynthetic process"/>
    <property type="evidence" value="ECO:0007669"/>
    <property type="project" value="TreeGrafter"/>
</dbReference>
<comment type="catalytic activity">
    <reaction evidence="10">
        <text>a very-long-chain acyl-CoA + malonyl-CoA + H(+) = a very-long-chain 3-oxoacyl-CoA + CO2 + CoA</text>
        <dbReference type="Rhea" id="RHEA:32727"/>
        <dbReference type="ChEBI" id="CHEBI:15378"/>
        <dbReference type="ChEBI" id="CHEBI:16526"/>
        <dbReference type="ChEBI" id="CHEBI:57287"/>
        <dbReference type="ChEBI" id="CHEBI:57384"/>
        <dbReference type="ChEBI" id="CHEBI:90725"/>
        <dbReference type="ChEBI" id="CHEBI:90736"/>
        <dbReference type="EC" id="2.3.1.199"/>
    </reaction>
</comment>
<keyword evidence="8 10" id="KW-0472">Membrane</keyword>
<keyword evidence="6 10" id="KW-1133">Transmembrane helix</keyword>
<dbReference type="GO" id="GO:0034626">
    <property type="term" value="P:fatty acid elongation, polyunsaturated fatty acid"/>
    <property type="evidence" value="ECO:0007669"/>
    <property type="project" value="TreeGrafter"/>
</dbReference>
<keyword evidence="12" id="KW-1185">Reference proteome</keyword>
<evidence type="ECO:0000256" key="6">
    <source>
        <dbReference type="ARBA" id="ARBA00022989"/>
    </source>
</evidence>
<evidence type="ECO:0000256" key="2">
    <source>
        <dbReference type="ARBA" id="ARBA00022516"/>
    </source>
</evidence>
<feature type="transmembrane region" description="Helical" evidence="10">
    <location>
        <begin position="406"/>
        <end position="427"/>
    </location>
</feature>
<dbReference type="InterPro" id="IPR002076">
    <property type="entry name" value="ELO_fam"/>
</dbReference>
<dbReference type="Proteomes" id="UP001497482">
    <property type="component" value="Chromosome 8"/>
</dbReference>
<comment type="similarity">
    <text evidence="10">Belongs to the ELO family.</text>
</comment>
<evidence type="ECO:0000256" key="1">
    <source>
        <dbReference type="ARBA" id="ARBA00004141"/>
    </source>
</evidence>
<evidence type="ECO:0000313" key="12">
    <source>
        <dbReference type="Proteomes" id="UP001497482"/>
    </source>
</evidence>